<evidence type="ECO:0000313" key="9">
    <source>
        <dbReference type="Proteomes" id="UP000013084"/>
    </source>
</evidence>
<evidence type="ECO:0000256" key="6">
    <source>
        <dbReference type="SAM" id="Phobius"/>
    </source>
</evidence>
<feature type="transmembrane region" description="Helical" evidence="6">
    <location>
        <begin position="6"/>
        <end position="30"/>
    </location>
</feature>
<evidence type="ECO:0000313" key="8">
    <source>
        <dbReference type="EMBL" id="ENX60367.1"/>
    </source>
</evidence>
<dbReference type="InterPro" id="IPR000917">
    <property type="entry name" value="Sulfatase_N"/>
</dbReference>
<evidence type="ECO:0000256" key="2">
    <source>
        <dbReference type="ARBA" id="ARBA00022475"/>
    </source>
</evidence>
<dbReference type="GO" id="GO:0005886">
    <property type="term" value="C:plasma membrane"/>
    <property type="evidence" value="ECO:0007669"/>
    <property type="project" value="UniProtKB-SubCell"/>
</dbReference>
<evidence type="ECO:0000256" key="3">
    <source>
        <dbReference type="ARBA" id="ARBA00022692"/>
    </source>
</evidence>
<comment type="subcellular location">
    <subcellularLocation>
        <location evidence="1">Cell membrane</location>
        <topology evidence="1">Multi-pass membrane protein</topology>
    </subcellularLocation>
</comment>
<dbReference type="EMBL" id="APRN01000033">
    <property type="protein sequence ID" value="ENX60367.1"/>
    <property type="molecule type" value="Genomic_DNA"/>
</dbReference>
<organism evidence="8 9">
    <name type="scientific">Acinetobacter higginsii</name>
    <dbReference type="NCBI Taxonomy" id="70347"/>
    <lineage>
        <taxon>Bacteria</taxon>
        <taxon>Pseudomonadati</taxon>
        <taxon>Pseudomonadota</taxon>
        <taxon>Gammaproteobacteria</taxon>
        <taxon>Moraxellales</taxon>
        <taxon>Moraxellaceae</taxon>
        <taxon>Acinetobacter</taxon>
    </lineage>
</organism>
<sequence length="454" mass="53185">MLNQKEIKNIIICMAIIFLSNFSILMLALWSGSERSLINIDYFFAFFFLAFRQKILFILIFSIIYFFDFLGIFSQIFPFVRFVDIFYLLKFSFISSNSYKLYGLIIFFSLMIEFYLIIKLYRADLKNYLLVIFNIFIMIYGYYIYFGSNQKVSFWKPEGKGVVASQFLNYLDYRNRGFIKTYTVDGEAFQNGKVPSASKSLFNDFSKNKKILLVVNESWGVPSEPDIQKDVLAPLLNSSKITHIEQGEIDFEGFTIGGELRELCQKAVVHFNLKNQMKGFENCLPNIYKKLGYQTVAVHGALGLMYDREYWYPRAGFRKIYFRDQGLDLPNSHCYSFPGNCDRDMIQRISKEFESNKKLFLYWLTLSTHAIYDERDLRVDLFNCKKHHIEGNTASCRNLKLQTQYFDTLSKLINSPALKGTYVVVVGDHEPPILREEKSVFLHSKVSYINFEVK</sequence>
<proteinExistence type="predicted"/>
<evidence type="ECO:0000256" key="1">
    <source>
        <dbReference type="ARBA" id="ARBA00004651"/>
    </source>
</evidence>
<keyword evidence="3 6" id="KW-0812">Transmembrane</keyword>
<dbReference type="RefSeq" id="WP_005201327.1">
    <property type="nucleotide sequence ID" value="NZ_KB850071.1"/>
</dbReference>
<dbReference type="InterPro" id="IPR050448">
    <property type="entry name" value="OpgB/LTA_synthase_biosynth"/>
</dbReference>
<dbReference type="InterPro" id="IPR017850">
    <property type="entry name" value="Alkaline_phosphatase_core_sf"/>
</dbReference>
<accession>N9T9Q4</accession>
<feature type="transmembrane region" description="Helical" evidence="6">
    <location>
        <begin position="127"/>
        <end position="146"/>
    </location>
</feature>
<dbReference type="Gene3D" id="3.40.720.10">
    <property type="entry name" value="Alkaline Phosphatase, subunit A"/>
    <property type="match status" value="1"/>
</dbReference>
<keyword evidence="5 6" id="KW-0472">Membrane</keyword>
<evidence type="ECO:0000256" key="4">
    <source>
        <dbReference type="ARBA" id="ARBA00022989"/>
    </source>
</evidence>
<reference evidence="8 9" key="1">
    <citation type="submission" date="2013-02" db="EMBL/GenBank/DDBJ databases">
        <title>The Genome Sequence of Acinetobacter sp. CIP 70.18.</title>
        <authorList>
            <consortium name="The Broad Institute Genome Sequencing Platform"/>
            <consortium name="The Broad Institute Genome Sequencing Center for Infectious Disease"/>
            <person name="Cerqueira G."/>
            <person name="Feldgarden M."/>
            <person name="Courvalin P."/>
            <person name="Perichon B."/>
            <person name="Grillot-Courvalin C."/>
            <person name="Clermont D."/>
            <person name="Rocha E."/>
            <person name="Yoon E.-J."/>
            <person name="Nemec A."/>
            <person name="Walker B."/>
            <person name="Young S.K."/>
            <person name="Zeng Q."/>
            <person name="Gargeya S."/>
            <person name="Fitzgerald M."/>
            <person name="Haas B."/>
            <person name="Abouelleil A."/>
            <person name="Alvarado L."/>
            <person name="Arachchi H.M."/>
            <person name="Berlin A.M."/>
            <person name="Chapman S.B."/>
            <person name="Dewar J."/>
            <person name="Goldberg J."/>
            <person name="Griggs A."/>
            <person name="Gujja S."/>
            <person name="Hansen M."/>
            <person name="Howarth C."/>
            <person name="Imamovic A."/>
            <person name="Larimer J."/>
            <person name="McCowan C."/>
            <person name="Murphy C."/>
            <person name="Neiman D."/>
            <person name="Pearson M."/>
            <person name="Priest M."/>
            <person name="Roberts A."/>
            <person name="Saif S."/>
            <person name="Shea T."/>
            <person name="Sisk P."/>
            <person name="Sykes S."/>
            <person name="Wortman J."/>
            <person name="Nusbaum C."/>
            <person name="Birren B."/>
        </authorList>
    </citation>
    <scope>NUCLEOTIDE SEQUENCE [LARGE SCALE GENOMIC DNA]</scope>
    <source>
        <strain evidence="8 9">CIP 70.18</strain>
    </source>
</reference>
<feature type="transmembrane region" description="Helical" evidence="6">
    <location>
        <begin position="42"/>
        <end position="66"/>
    </location>
</feature>
<feature type="domain" description="Sulfatase N-terminal" evidence="7">
    <location>
        <begin position="277"/>
        <end position="433"/>
    </location>
</feature>
<dbReference type="OrthoDB" id="8613897at2"/>
<dbReference type="Proteomes" id="UP000013084">
    <property type="component" value="Unassembled WGS sequence"/>
</dbReference>
<dbReference type="AlphaFoldDB" id="N9T9Q4"/>
<dbReference type="Pfam" id="PF00884">
    <property type="entry name" value="Sulfatase"/>
    <property type="match status" value="1"/>
</dbReference>
<protein>
    <recommendedName>
        <fullName evidence="7">Sulfatase N-terminal domain-containing protein</fullName>
    </recommendedName>
</protein>
<keyword evidence="9" id="KW-1185">Reference proteome</keyword>
<gene>
    <name evidence="8" type="ORF">F902_00907</name>
</gene>
<evidence type="ECO:0000259" key="7">
    <source>
        <dbReference type="Pfam" id="PF00884"/>
    </source>
</evidence>
<dbReference type="SUPFAM" id="SSF53649">
    <property type="entry name" value="Alkaline phosphatase-like"/>
    <property type="match status" value="1"/>
</dbReference>
<dbReference type="PANTHER" id="PTHR47371">
    <property type="entry name" value="LIPOTEICHOIC ACID SYNTHASE"/>
    <property type="match status" value="1"/>
</dbReference>
<keyword evidence="2" id="KW-1003">Cell membrane</keyword>
<dbReference type="PATRIC" id="fig|1217700.3.peg.865"/>
<feature type="transmembrane region" description="Helical" evidence="6">
    <location>
        <begin position="101"/>
        <end position="121"/>
    </location>
</feature>
<comment type="caution">
    <text evidence="8">The sequence shown here is derived from an EMBL/GenBank/DDBJ whole genome shotgun (WGS) entry which is preliminary data.</text>
</comment>
<name>N9T9Q4_9GAMM</name>
<dbReference type="HOGENOM" id="CLU_571984_0_0_6"/>
<keyword evidence="4 6" id="KW-1133">Transmembrane helix</keyword>
<evidence type="ECO:0000256" key="5">
    <source>
        <dbReference type="ARBA" id="ARBA00023136"/>
    </source>
</evidence>
<dbReference type="PANTHER" id="PTHR47371:SF3">
    <property type="entry name" value="PHOSPHOGLYCEROL TRANSFERASE I"/>
    <property type="match status" value="1"/>
</dbReference>